<feature type="domain" description="ABC transmembrane type-1" evidence="8">
    <location>
        <begin position="90"/>
        <end position="275"/>
    </location>
</feature>
<evidence type="ECO:0000256" key="2">
    <source>
        <dbReference type="ARBA" id="ARBA00022448"/>
    </source>
</evidence>
<gene>
    <name evidence="9" type="ORF">ITI46_12365</name>
</gene>
<evidence type="ECO:0000259" key="8">
    <source>
        <dbReference type="PROSITE" id="PS50928"/>
    </source>
</evidence>
<evidence type="ECO:0000256" key="3">
    <source>
        <dbReference type="ARBA" id="ARBA00022475"/>
    </source>
</evidence>
<evidence type="ECO:0000256" key="7">
    <source>
        <dbReference type="RuleBase" id="RU363032"/>
    </source>
</evidence>
<sequence length="290" mass="30360">MSLQFLAPKPSAGPRRIRSERPTALVLLSLCCLAALAMAALLGRRLAPTDPARQNLSESGLPPGSAHLLGTDSFGRDILSRVLVGARPALEGPCIVALCATAAAVVLGLLAGFRGGWIEAVIMRAADMVLALPALLVVIVTVGLFTGGYWLAVVMLIVLTAPSGTRVIRSAVLAQRTLPYIEAARTVGVTNRRLMFVHILPNISATVVASLLLDFVGSLIALSSLSFLGLGSPPGTPDWGKMLVENRGLLEQNPSAAVAPAVLLIVAAFSMTVLGDWAYSRLEEGKNVRD</sequence>
<name>A0ABS3XAP8_9ACTN</name>
<comment type="similarity">
    <text evidence="7">Belongs to the binding-protein-dependent transport system permease family.</text>
</comment>
<feature type="transmembrane region" description="Helical" evidence="7">
    <location>
        <begin position="203"/>
        <end position="230"/>
    </location>
</feature>
<dbReference type="Pfam" id="PF00528">
    <property type="entry name" value="BPD_transp_1"/>
    <property type="match status" value="1"/>
</dbReference>
<keyword evidence="6 7" id="KW-0472">Membrane</keyword>
<evidence type="ECO:0000313" key="9">
    <source>
        <dbReference type="EMBL" id="MBO8192454.1"/>
    </source>
</evidence>
<feature type="transmembrane region" description="Helical" evidence="7">
    <location>
        <begin position="95"/>
        <end position="113"/>
    </location>
</feature>
<dbReference type="InterPro" id="IPR035906">
    <property type="entry name" value="MetI-like_sf"/>
</dbReference>
<organism evidence="9 10">
    <name type="scientific">Streptomyces oryzae</name>
    <dbReference type="NCBI Taxonomy" id="1434886"/>
    <lineage>
        <taxon>Bacteria</taxon>
        <taxon>Bacillati</taxon>
        <taxon>Actinomycetota</taxon>
        <taxon>Actinomycetes</taxon>
        <taxon>Kitasatosporales</taxon>
        <taxon>Streptomycetaceae</taxon>
        <taxon>Streptomyces</taxon>
    </lineage>
</organism>
<reference evidence="9 10" key="1">
    <citation type="submission" date="2020-11" db="EMBL/GenBank/DDBJ databases">
        <title>Streptomyces spirodelae sp. nov., isolated from duckweed.</title>
        <authorList>
            <person name="Saimee Y."/>
            <person name="Duangmal K."/>
        </authorList>
    </citation>
    <scope>NUCLEOTIDE SEQUENCE [LARGE SCALE GENOMIC DNA]</scope>
    <source>
        <strain evidence="9 10">S16-07</strain>
    </source>
</reference>
<comment type="caution">
    <text evidence="9">The sequence shown here is derived from an EMBL/GenBank/DDBJ whole genome shotgun (WGS) entry which is preliminary data.</text>
</comment>
<keyword evidence="10" id="KW-1185">Reference proteome</keyword>
<dbReference type="PANTHER" id="PTHR43386:SF1">
    <property type="entry name" value="D,D-DIPEPTIDE TRANSPORT SYSTEM PERMEASE PROTEIN DDPC-RELATED"/>
    <property type="match status" value="1"/>
</dbReference>
<dbReference type="PANTHER" id="PTHR43386">
    <property type="entry name" value="OLIGOPEPTIDE TRANSPORT SYSTEM PERMEASE PROTEIN APPC"/>
    <property type="match status" value="1"/>
</dbReference>
<dbReference type="EMBL" id="JADKMA010000050">
    <property type="protein sequence ID" value="MBO8192454.1"/>
    <property type="molecule type" value="Genomic_DNA"/>
</dbReference>
<evidence type="ECO:0000256" key="1">
    <source>
        <dbReference type="ARBA" id="ARBA00004651"/>
    </source>
</evidence>
<proteinExistence type="inferred from homology"/>
<keyword evidence="5 7" id="KW-1133">Transmembrane helix</keyword>
<evidence type="ECO:0000256" key="6">
    <source>
        <dbReference type="ARBA" id="ARBA00023136"/>
    </source>
</evidence>
<feature type="transmembrane region" description="Helical" evidence="7">
    <location>
        <begin position="257"/>
        <end position="279"/>
    </location>
</feature>
<keyword evidence="4 7" id="KW-0812">Transmembrane</keyword>
<dbReference type="Gene3D" id="1.10.3720.10">
    <property type="entry name" value="MetI-like"/>
    <property type="match status" value="1"/>
</dbReference>
<dbReference type="PROSITE" id="PS50928">
    <property type="entry name" value="ABC_TM1"/>
    <property type="match status" value="1"/>
</dbReference>
<keyword evidence="2 7" id="KW-0813">Transport</keyword>
<evidence type="ECO:0000256" key="5">
    <source>
        <dbReference type="ARBA" id="ARBA00022989"/>
    </source>
</evidence>
<dbReference type="SUPFAM" id="SSF161098">
    <property type="entry name" value="MetI-like"/>
    <property type="match status" value="1"/>
</dbReference>
<dbReference type="InterPro" id="IPR000515">
    <property type="entry name" value="MetI-like"/>
</dbReference>
<comment type="subcellular location">
    <subcellularLocation>
        <location evidence="1 7">Cell membrane</location>
        <topology evidence="1 7">Multi-pass membrane protein</topology>
    </subcellularLocation>
</comment>
<evidence type="ECO:0000313" key="10">
    <source>
        <dbReference type="Proteomes" id="UP001519064"/>
    </source>
</evidence>
<dbReference type="Proteomes" id="UP001519064">
    <property type="component" value="Unassembled WGS sequence"/>
</dbReference>
<dbReference type="RefSeq" id="WP_209239544.1">
    <property type="nucleotide sequence ID" value="NZ_JADKMA010000050.1"/>
</dbReference>
<evidence type="ECO:0000256" key="4">
    <source>
        <dbReference type="ARBA" id="ARBA00022692"/>
    </source>
</evidence>
<accession>A0ABS3XAP8</accession>
<dbReference type="InterPro" id="IPR050366">
    <property type="entry name" value="BP-dependent_transpt_permease"/>
</dbReference>
<protein>
    <submittedName>
        <fullName evidence="9">ABC transporter permease</fullName>
    </submittedName>
</protein>
<dbReference type="CDD" id="cd06261">
    <property type="entry name" value="TM_PBP2"/>
    <property type="match status" value="1"/>
</dbReference>
<keyword evidence="3" id="KW-1003">Cell membrane</keyword>